<dbReference type="PANTHER" id="PTHR44252:SF3">
    <property type="entry name" value="D-ERYTHRULOSE REDUCTASE-RELATED"/>
    <property type="match status" value="1"/>
</dbReference>
<dbReference type="Gene3D" id="3.40.50.720">
    <property type="entry name" value="NAD(P)-binding Rossmann-like Domain"/>
    <property type="match status" value="1"/>
</dbReference>
<reference evidence="7 8" key="2">
    <citation type="journal article" date="2021" name="J. Hered.">
        <title>Feather Gene Expression Elucidates the Developmental Basis of Plumage Iridescence in African Starlings.</title>
        <authorList>
            <person name="Rubenstein D.R."/>
            <person name="Corvelo A."/>
            <person name="MacManes M.D."/>
            <person name="Maia R."/>
            <person name="Narzisi G."/>
            <person name="Rousaki A."/>
            <person name="Vandenabeele P."/>
            <person name="Shawkey M.D."/>
            <person name="Solomon J."/>
        </authorList>
    </citation>
    <scope>NUCLEOTIDE SEQUENCE [LARGE SCALE GENOMIC DNA]</scope>
    <source>
        <strain evidence="7">SS15</strain>
    </source>
</reference>
<dbReference type="EMBL" id="JADDUC010000038">
    <property type="protein sequence ID" value="KAG0122105.1"/>
    <property type="molecule type" value="Genomic_DNA"/>
</dbReference>
<dbReference type="Pfam" id="PF13561">
    <property type="entry name" value="adh_short_C2"/>
    <property type="match status" value="1"/>
</dbReference>
<dbReference type="AlphaFoldDB" id="A0A835NUJ1"/>
<dbReference type="CDD" id="cd05351">
    <property type="entry name" value="XR_like_SDR_c"/>
    <property type="match status" value="1"/>
</dbReference>
<dbReference type="InterPro" id="IPR051737">
    <property type="entry name" value="L-xylulose/Carbonyl_redctase"/>
</dbReference>
<feature type="region of interest" description="Disordered" evidence="5">
    <location>
        <begin position="342"/>
        <end position="378"/>
    </location>
</feature>
<dbReference type="GO" id="GO:0004090">
    <property type="term" value="F:carbonyl reductase (NADPH) activity"/>
    <property type="evidence" value="ECO:0007669"/>
    <property type="project" value="TreeGrafter"/>
</dbReference>
<comment type="similarity">
    <text evidence="1">Belongs to the short-chain dehydrogenases/reductases (SDR) family.</text>
</comment>
<sequence length="378" mass="40557">MELHLSFRGRRALVTGAGKGIGRAVAVALSRAGARVTALSRTGADLESLTRECPGIETLCLDLADWEAVEAAVGAAGPFELLVNNAAVAELQPFLEVTRSALQRSLDVNFGAVLHVSQIVARQMIAQGVQGAIVNVSSQASKRALRDHAVYCSTKSALDMLSKVMAMELGPHKIRVNTVNPTVVMTDMGRINWSDPQKSAAMINRIPLGKFAEVEDVVNSILFLLSDKSAMTTGSSLMIDGGFLAVGRAQPGWLHQTPSSSPAVSGQSIQGTLPTLGKESSSSTTPVLAPYTVPHPLTKFNATDICLLMRLTDLPSHGQALGIGDGGQFLITQMRSLKKAFPKSLEKKAKRVTRSTWRNQKEQRISPQNNQQKDIRNL</sequence>
<feature type="region of interest" description="Disordered" evidence="5">
    <location>
        <begin position="255"/>
        <end position="287"/>
    </location>
</feature>
<dbReference type="PRINTS" id="PR00080">
    <property type="entry name" value="SDRFAMILY"/>
</dbReference>
<keyword evidence="4" id="KW-0560">Oxidoreductase</keyword>
<dbReference type="PANTHER" id="PTHR44252">
    <property type="entry name" value="D-ERYTHRULOSE REDUCTASE"/>
    <property type="match status" value="1"/>
</dbReference>
<dbReference type="PROSITE" id="PS00061">
    <property type="entry name" value="ADH_SHORT"/>
    <property type="match status" value="1"/>
</dbReference>
<protein>
    <recommendedName>
        <fullName evidence="9">L-xylulose reductase</fullName>
    </recommendedName>
</protein>
<evidence type="ECO:0000313" key="7">
    <source>
        <dbReference type="EMBL" id="KAI1232553.1"/>
    </source>
</evidence>
<dbReference type="SUPFAM" id="SSF51735">
    <property type="entry name" value="NAD(P)-binding Rossmann-fold domains"/>
    <property type="match status" value="1"/>
</dbReference>
<evidence type="ECO:0000313" key="8">
    <source>
        <dbReference type="Proteomes" id="UP000618051"/>
    </source>
</evidence>
<dbReference type="FunFam" id="3.40.50.720:FF:000214">
    <property type="entry name" value="L-xylulose reductase"/>
    <property type="match status" value="1"/>
</dbReference>
<dbReference type="InterPro" id="IPR036291">
    <property type="entry name" value="NAD(P)-bd_dom_sf"/>
</dbReference>
<dbReference type="PRINTS" id="PR00081">
    <property type="entry name" value="GDHRDH"/>
</dbReference>
<evidence type="ECO:0000256" key="1">
    <source>
        <dbReference type="ARBA" id="ARBA00006484"/>
    </source>
</evidence>
<dbReference type="EMBL" id="JADDUC020000022">
    <property type="protein sequence ID" value="KAI1232553.1"/>
    <property type="molecule type" value="Genomic_DNA"/>
</dbReference>
<comment type="caution">
    <text evidence="6">The sequence shown here is derived from an EMBL/GenBank/DDBJ whole genome shotgun (WGS) entry which is preliminary data.</text>
</comment>
<comment type="subunit">
    <text evidence="2">Homotetramer.</text>
</comment>
<keyword evidence="3" id="KW-0521">NADP</keyword>
<gene>
    <name evidence="7" type="ORF">IHE44_0007021</name>
    <name evidence="6" type="ORF">IHE44_009352</name>
</gene>
<evidence type="ECO:0000256" key="3">
    <source>
        <dbReference type="ARBA" id="ARBA00022857"/>
    </source>
</evidence>
<dbReference type="InterPro" id="IPR002347">
    <property type="entry name" value="SDR_fam"/>
</dbReference>
<evidence type="ECO:0008006" key="9">
    <source>
        <dbReference type="Google" id="ProtNLM"/>
    </source>
</evidence>
<reference evidence="7" key="3">
    <citation type="submission" date="2022-01" db="EMBL/GenBank/DDBJ databases">
        <authorList>
            <person name="Rubenstein D.R."/>
        </authorList>
    </citation>
    <scope>NUCLEOTIDE SEQUENCE</scope>
    <source>
        <strain evidence="7">SS15</strain>
        <tissue evidence="7">Liver</tissue>
    </source>
</reference>
<reference evidence="6" key="1">
    <citation type="submission" date="2020-10" db="EMBL/GenBank/DDBJ databases">
        <title>Feather gene expression reveals the developmental basis of iridescence in African starlings.</title>
        <authorList>
            <person name="Rubenstein D.R."/>
        </authorList>
    </citation>
    <scope>NUCLEOTIDE SEQUENCE</scope>
    <source>
        <strain evidence="6">SS15</strain>
        <tissue evidence="6">Liver</tissue>
    </source>
</reference>
<evidence type="ECO:0000256" key="2">
    <source>
        <dbReference type="ARBA" id="ARBA00011881"/>
    </source>
</evidence>
<dbReference type="Proteomes" id="UP000618051">
    <property type="component" value="Unassembled WGS sequence"/>
</dbReference>
<feature type="compositionally biased region" description="Polar residues" evidence="5">
    <location>
        <begin position="256"/>
        <end position="286"/>
    </location>
</feature>
<dbReference type="OrthoDB" id="1393670at2759"/>
<keyword evidence="8" id="KW-1185">Reference proteome</keyword>
<dbReference type="GO" id="GO:0006006">
    <property type="term" value="P:glucose metabolic process"/>
    <property type="evidence" value="ECO:0007669"/>
    <property type="project" value="TreeGrafter"/>
</dbReference>
<dbReference type="InterPro" id="IPR020904">
    <property type="entry name" value="Sc_DH/Rdtase_CS"/>
</dbReference>
<evidence type="ECO:0000256" key="5">
    <source>
        <dbReference type="SAM" id="MobiDB-lite"/>
    </source>
</evidence>
<dbReference type="GO" id="GO:0005997">
    <property type="term" value="P:xylulose metabolic process"/>
    <property type="evidence" value="ECO:0007669"/>
    <property type="project" value="TreeGrafter"/>
</dbReference>
<dbReference type="GO" id="GO:0050038">
    <property type="term" value="F:L-xylulose reductase (NADPH) activity"/>
    <property type="evidence" value="ECO:0007669"/>
    <property type="project" value="TreeGrafter"/>
</dbReference>
<organism evidence="6">
    <name type="scientific">Lamprotornis superbus</name>
    <dbReference type="NCBI Taxonomy" id="245042"/>
    <lineage>
        <taxon>Eukaryota</taxon>
        <taxon>Metazoa</taxon>
        <taxon>Chordata</taxon>
        <taxon>Craniata</taxon>
        <taxon>Vertebrata</taxon>
        <taxon>Euteleostomi</taxon>
        <taxon>Archelosauria</taxon>
        <taxon>Archosauria</taxon>
        <taxon>Dinosauria</taxon>
        <taxon>Saurischia</taxon>
        <taxon>Theropoda</taxon>
        <taxon>Coelurosauria</taxon>
        <taxon>Aves</taxon>
        <taxon>Neognathae</taxon>
        <taxon>Neoaves</taxon>
        <taxon>Telluraves</taxon>
        <taxon>Australaves</taxon>
        <taxon>Passeriformes</taxon>
        <taxon>Sturnidae</taxon>
        <taxon>Lamprotornis</taxon>
    </lineage>
</organism>
<accession>A0A835NUJ1</accession>
<name>A0A835NUJ1_9PASS</name>
<evidence type="ECO:0000313" key="6">
    <source>
        <dbReference type="EMBL" id="KAG0122105.1"/>
    </source>
</evidence>
<proteinExistence type="inferred from homology"/>
<evidence type="ECO:0000256" key="4">
    <source>
        <dbReference type="ARBA" id="ARBA00023002"/>
    </source>
</evidence>